<proteinExistence type="predicted"/>
<organism evidence="1">
    <name type="scientific">freshwater metagenome</name>
    <dbReference type="NCBI Taxonomy" id="449393"/>
    <lineage>
        <taxon>unclassified sequences</taxon>
        <taxon>metagenomes</taxon>
        <taxon>ecological metagenomes</taxon>
    </lineage>
</organism>
<protein>
    <submittedName>
        <fullName evidence="1">Unannotated protein</fullName>
    </submittedName>
</protein>
<sequence>MYPPVDVGVPQLRNKAFGMDAFVMTVADVGADATATGIAEVNAPPEVDTEFTAETRNQ</sequence>
<gene>
    <name evidence="1" type="ORF">UFOPK1722_01978</name>
</gene>
<name>A0A6J6GDP5_9ZZZZ</name>
<dbReference type="AlphaFoldDB" id="A0A6J6GDP5"/>
<accession>A0A6J6GDP5</accession>
<evidence type="ECO:0000313" key="1">
    <source>
        <dbReference type="EMBL" id="CAB4597194.1"/>
    </source>
</evidence>
<dbReference type="EMBL" id="CAEZTS010000254">
    <property type="protein sequence ID" value="CAB4597194.1"/>
    <property type="molecule type" value="Genomic_DNA"/>
</dbReference>
<reference evidence="1" key="1">
    <citation type="submission" date="2020-05" db="EMBL/GenBank/DDBJ databases">
        <authorList>
            <person name="Chiriac C."/>
            <person name="Salcher M."/>
            <person name="Ghai R."/>
            <person name="Kavagutti S V."/>
        </authorList>
    </citation>
    <scope>NUCLEOTIDE SEQUENCE</scope>
</reference>